<feature type="region of interest" description="Disordered" evidence="1">
    <location>
        <begin position="220"/>
        <end position="239"/>
    </location>
</feature>
<dbReference type="RefSeq" id="WP_054402863.1">
    <property type="nucleotide sequence ID" value="NZ_LIUT01000001.1"/>
</dbReference>
<dbReference type="OrthoDB" id="9799122at2"/>
<dbReference type="PATRIC" id="fig|1705565.3.peg.4498"/>
<dbReference type="SUPFAM" id="SSF52833">
    <property type="entry name" value="Thioredoxin-like"/>
    <property type="match status" value="1"/>
</dbReference>
<evidence type="ECO:0000256" key="1">
    <source>
        <dbReference type="SAM" id="MobiDB-lite"/>
    </source>
</evidence>
<keyword evidence="4" id="KW-1185">Reference proteome</keyword>
<dbReference type="Proteomes" id="UP000036932">
    <property type="component" value="Unassembled WGS sequence"/>
</dbReference>
<dbReference type="PANTHER" id="PTHR13887:SF41">
    <property type="entry name" value="THIOREDOXIN SUPERFAMILY PROTEIN"/>
    <property type="match status" value="1"/>
</dbReference>
<reference evidence="4" key="1">
    <citation type="submission" date="2015-08" db="EMBL/GenBank/DDBJ databases">
        <title>Genome sequencing project for genomic taxonomy and phylogenomics of Bacillus-like bacteria.</title>
        <authorList>
            <person name="Liu B."/>
            <person name="Wang J."/>
            <person name="Zhu Y."/>
            <person name="Liu G."/>
            <person name="Chen Q."/>
            <person name="Chen Z."/>
            <person name="Lan J."/>
            <person name="Che J."/>
            <person name="Ge C."/>
            <person name="Shi H."/>
            <person name="Pan Z."/>
            <person name="Liu X."/>
        </authorList>
    </citation>
    <scope>NUCLEOTIDE SEQUENCE [LARGE SCALE GENOMIC DNA]</scope>
    <source>
        <strain evidence="4">FJAT-22460</strain>
    </source>
</reference>
<organism evidence="3 4">
    <name type="scientific">Paenibacillus solani</name>
    <dbReference type="NCBI Taxonomy" id="1705565"/>
    <lineage>
        <taxon>Bacteria</taxon>
        <taxon>Bacillati</taxon>
        <taxon>Bacillota</taxon>
        <taxon>Bacilli</taxon>
        <taxon>Bacillales</taxon>
        <taxon>Paenibacillaceae</taxon>
        <taxon>Paenibacillus</taxon>
    </lineage>
</organism>
<dbReference type="GO" id="GO:0016491">
    <property type="term" value="F:oxidoreductase activity"/>
    <property type="evidence" value="ECO:0007669"/>
    <property type="project" value="InterPro"/>
</dbReference>
<dbReference type="EMBL" id="LIUT01000001">
    <property type="protein sequence ID" value="KOR89853.1"/>
    <property type="molecule type" value="Genomic_DNA"/>
</dbReference>
<dbReference type="InterPro" id="IPR001853">
    <property type="entry name" value="DSBA-like_thioredoxin_dom"/>
</dbReference>
<dbReference type="Gene3D" id="3.40.30.10">
    <property type="entry name" value="Glutaredoxin"/>
    <property type="match status" value="1"/>
</dbReference>
<gene>
    <name evidence="3" type="ORF">AM231_12380</name>
</gene>
<name>A0A0M1P5V3_9BACL</name>
<evidence type="ECO:0000313" key="4">
    <source>
        <dbReference type="Proteomes" id="UP000036932"/>
    </source>
</evidence>
<comment type="caution">
    <text evidence="3">The sequence shown here is derived from an EMBL/GenBank/DDBJ whole genome shotgun (WGS) entry which is preliminary data.</text>
</comment>
<evidence type="ECO:0000313" key="3">
    <source>
        <dbReference type="EMBL" id="KOR89853.1"/>
    </source>
</evidence>
<protein>
    <submittedName>
        <fullName evidence="3">Disulfide bond formation protein DsbA</fullName>
    </submittedName>
</protein>
<dbReference type="Pfam" id="PF01323">
    <property type="entry name" value="DSBA"/>
    <property type="match status" value="1"/>
</dbReference>
<dbReference type="CDD" id="cd03024">
    <property type="entry name" value="DsbA_FrnE"/>
    <property type="match status" value="1"/>
</dbReference>
<sequence length="239" mass="26439">MKVEIWSDFMCPFCYIGKRRFETALEQFPYRDQVEVVYRSFELDPNAAYKPGVSMDELLASKYGMSLEQAKAANANVTQQAAGVGLTYHMDRIIPANSFNAHRLVHFAAQHGKMKEMTERLFYAYFTEGGNLEDKNLLSDLAAEVGLDREQAAATLESDAFQTEVRADEAAAPQLGIRGVPFFVLGGKYAVSGAQPLEVFTDALDKAYREANPLVMMNDSEDNGGMCTDGSCDLPDQAK</sequence>
<dbReference type="AlphaFoldDB" id="A0A0M1P5V3"/>
<feature type="domain" description="DSBA-like thioredoxin" evidence="2">
    <location>
        <begin position="3"/>
        <end position="204"/>
    </location>
</feature>
<dbReference type="InterPro" id="IPR036249">
    <property type="entry name" value="Thioredoxin-like_sf"/>
</dbReference>
<accession>A0A0M1P5V3</accession>
<evidence type="ECO:0000259" key="2">
    <source>
        <dbReference type="Pfam" id="PF01323"/>
    </source>
</evidence>
<proteinExistence type="predicted"/>
<dbReference type="PANTHER" id="PTHR13887">
    <property type="entry name" value="GLUTATHIONE S-TRANSFERASE KAPPA"/>
    <property type="match status" value="1"/>
</dbReference>